<dbReference type="AlphaFoldDB" id="A0A7S2IGD0"/>
<sequence length="144" mass="16194">MSFVVTSSVLRVIGQRSSFQPSRRKRIQYSRWCRSHSVKLMHDSVHVLIGHWLAQIPAIKVEMDDIVYLATCCSRPCVHTAHDRTPMQLTSRHLITLFISWFEIVPSPSPSKTANAERSVRSGEGSAILCDMSVANSQNCVVAR</sequence>
<protein>
    <submittedName>
        <fullName evidence="1">Uncharacterized protein</fullName>
    </submittedName>
</protein>
<evidence type="ECO:0000313" key="1">
    <source>
        <dbReference type="EMBL" id="CAD9518717.1"/>
    </source>
</evidence>
<reference evidence="1" key="1">
    <citation type="submission" date="2021-01" db="EMBL/GenBank/DDBJ databases">
        <authorList>
            <person name="Corre E."/>
            <person name="Pelletier E."/>
            <person name="Niang G."/>
            <person name="Scheremetjew M."/>
            <person name="Finn R."/>
            <person name="Kale V."/>
            <person name="Holt S."/>
            <person name="Cochrane G."/>
            <person name="Meng A."/>
            <person name="Brown T."/>
            <person name="Cohen L."/>
        </authorList>
    </citation>
    <scope>NUCLEOTIDE SEQUENCE</scope>
    <source>
        <strain evidence="1">UTEX LB 985</strain>
    </source>
</reference>
<proteinExistence type="predicted"/>
<dbReference type="EMBL" id="HBGU01062111">
    <property type="protein sequence ID" value="CAD9518717.1"/>
    <property type="molecule type" value="Transcribed_RNA"/>
</dbReference>
<accession>A0A7S2IGD0</accession>
<organism evidence="1">
    <name type="scientific">Haptolina brevifila</name>
    <dbReference type="NCBI Taxonomy" id="156173"/>
    <lineage>
        <taxon>Eukaryota</taxon>
        <taxon>Haptista</taxon>
        <taxon>Haptophyta</taxon>
        <taxon>Prymnesiophyceae</taxon>
        <taxon>Prymnesiales</taxon>
        <taxon>Prymnesiaceae</taxon>
        <taxon>Haptolina</taxon>
    </lineage>
</organism>
<name>A0A7S2IGD0_9EUKA</name>
<gene>
    <name evidence="1" type="ORF">CBRE1094_LOCUS33854</name>
</gene>